<feature type="transmembrane region" description="Helical" evidence="1">
    <location>
        <begin position="223"/>
        <end position="248"/>
    </location>
</feature>
<keyword evidence="1" id="KW-0472">Membrane</keyword>
<protein>
    <submittedName>
        <fullName evidence="2">Uncharacterized protein conserved in bacteria</fullName>
    </submittedName>
</protein>
<evidence type="ECO:0000256" key="1">
    <source>
        <dbReference type="SAM" id="Phobius"/>
    </source>
</evidence>
<proteinExistence type="predicted"/>
<dbReference type="Proteomes" id="UP000254664">
    <property type="component" value="Unassembled WGS sequence"/>
</dbReference>
<sequence>MKKVSFIGNVRYLGVILIAMQGILLALLAIFMLNSSYQNQWNKYLETDYALDVHLQNISEDYKDNIEEFLHNEALEKNLFISRKDSTLNDEGARLAYTFGIYGDVENNDVSLEFYGKRIIEKDMLNKLILSEMDESTLGIDKGSVYSIGEIPSFRFGQKTIFKKLNRLIKESGTINGDYVVLGLNDSDKNAFIQGLALACNVPADNLLKEMKGSSSDDSFAKIIILVFIFAQVILNAVYFMIITIRNISKSGKLALLGWSRAAYCAETLGIFIGYAMLNIPIQIVIGILLSGWSKMTGLFISYFILFAVVNVIVVTLEIAISAIIQLSISPMNAIKGRIPKNILYIFGILAYIGVSAGIVFCGAYVDGPMKIISENARLSQSWNSVSEFQILRSISVGNDQSSITGNSKGLDQSLYDWYKGMYDDNGVYLIKTEYYDNKQLDGWKQNNVYENIPESPFWCFSYSPNYIKSLNLNVDSSIINEAKSGTRVYMIPESYSENEKVKLKNWLTESSTKRPHEGDISTVFNKEKNVKFIEYTPKDNMFTWNTESTYENTCTNPVIYICTPENMTYFESESIRANGFNGYIKFVNKAVAEKYLDKDILEKYKLNDNNLEFTNVGNYIDGLQKGLMTTIAWFGVVFLILMLILLGILIALATVFRIANQEKINVKKFLGYGFINLYRIPIIMLVSVICIELIIMLIIGSKFGFLLMLILAVTQILIFSRYMTKCEIENILMAFKGE</sequence>
<keyword evidence="1" id="KW-1133">Transmembrane helix</keyword>
<keyword evidence="1" id="KW-0812">Transmembrane</keyword>
<accession>A0A381JB77</accession>
<feature type="transmembrane region" description="Helical" evidence="1">
    <location>
        <begin position="269"/>
        <end position="293"/>
    </location>
</feature>
<feature type="transmembrane region" description="Helical" evidence="1">
    <location>
        <begin position="632"/>
        <end position="657"/>
    </location>
</feature>
<feature type="transmembrane region" description="Helical" evidence="1">
    <location>
        <begin position="12"/>
        <end position="33"/>
    </location>
</feature>
<keyword evidence="3" id="KW-1185">Reference proteome</keyword>
<dbReference type="OrthoDB" id="5096243at2"/>
<evidence type="ECO:0000313" key="3">
    <source>
        <dbReference type="Proteomes" id="UP000254664"/>
    </source>
</evidence>
<dbReference type="EMBL" id="UFWZ01000001">
    <property type="protein sequence ID" value="SUY48461.1"/>
    <property type="molecule type" value="Genomic_DNA"/>
</dbReference>
<dbReference type="RefSeq" id="WP_115642274.1">
    <property type="nucleotide sequence ID" value="NZ_UFWZ01000001.1"/>
</dbReference>
<feature type="transmembrane region" description="Helical" evidence="1">
    <location>
        <begin position="342"/>
        <end position="366"/>
    </location>
</feature>
<organism evidence="2 3">
    <name type="scientific">Clostridium putrefaciens</name>
    <dbReference type="NCBI Taxonomy" id="99675"/>
    <lineage>
        <taxon>Bacteria</taxon>
        <taxon>Bacillati</taxon>
        <taxon>Bacillota</taxon>
        <taxon>Clostridia</taxon>
        <taxon>Eubacteriales</taxon>
        <taxon>Clostridiaceae</taxon>
        <taxon>Clostridium</taxon>
    </lineage>
</organism>
<feature type="transmembrane region" description="Helical" evidence="1">
    <location>
        <begin position="706"/>
        <end position="724"/>
    </location>
</feature>
<reference evidence="2 3" key="1">
    <citation type="submission" date="2018-06" db="EMBL/GenBank/DDBJ databases">
        <authorList>
            <consortium name="Pathogen Informatics"/>
            <person name="Doyle S."/>
        </authorList>
    </citation>
    <scope>NUCLEOTIDE SEQUENCE [LARGE SCALE GENOMIC DNA]</scope>
    <source>
        <strain evidence="2 3">NCTC9836</strain>
    </source>
</reference>
<evidence type="ECO:0000313" key="2">
    <source>
        <dbReference type="EMBL" id="SUY48461.1"/>
    </source>
</evidence>
<gene>
    <name evidence="2" type="ORF">NCTC9836_02867</name>
</gene>
<feature type="transmembrane region" description="Helical" evidence="1">
    <location>
        <begin position="299"/>
        <end position="321"/>
    </location>
</feature>
<dbReference type="AlphaFoldDB" id="A0A381JB77"/>
<name>A0A381JB77_9CLOT</name>
<feature type="transmembrane region" description="Helical" evidence="1">
    <location>
        <begin position="678"/>
        <end position="700"/>
    </location>
</feature>